<comment type="similarity">
    <text evidence="1 9">Belongs to the class-I aminoacyl-tRNA synthetase family.</text>
</comment>
<sequence>MSLTHSPAADHDGIDTAVRRSAEIDARIAVAPQEFRVLTGDRPTGPLHLGHLFGSLLNRVRLQQLGVPITIVVADYQVITDRDLPGPVGERVLGLVADYLAVGLDPDRTVIFPHSAVPALNQLLVPFLSLVSDAEIRRNPTVKAELAASGRALSGLLLTYPIHQAADILGSGGTLVPVGRDQLPHLEITRVIARRFTERYGPVFAEPDALLSEVPLLLGTDGEKMSKSRGNTVPLGATADETAAILRRSVTDARRDITFEPEERPGVSALLAIGACALGITPEVLAATIGTGGSKVLKDTVTDAVNDLLAPIRARRAELAADPAYLTGVLLAGTAEANATANDILGQVRRAMGMDYFT</sequence>
<evidence type="ECO:0000256" key="7">
    <source>
        <dbReference type="ARBA" id="ARBA00023146"/>
    </source>
</evidence>
<dbReference type="PANTHER" id="PTHR43766">
    <property type="entry name" value="TRYPTOPHAN--TRNA LIGASE, MITOCHONDRIAL"/>
    <property type="match status" value="1"/>
</dbReference>
<dbReference type="Gene3D" id="3.40.50.620">
    <property type="entry name" value="HUPs"/>
    <property type="match status" value="1"/>
</dbReference>
<evidence type="ECO:0000256" key="1">
    <source>
        <dbReference type="ARBA" id="ARBA00005594"/>
    </source>
</evidence>
<protein>
    <recommendedName>
        <fullName evidence="2 8">Tryptophan--tRNA ligase</fullName>
        <ecNumber evidence="2 8">6.1.1.2</ecNumber>
    </recommendedName>
</protein>
<keyword evidence="7 9" id="KW-0030">Aminoacyl-tRNA synthetase</keyword>
<dbReference type="GO" id="GO:0005524">
    <property type="term" value="F:ATP binding"/>
    <property type="evidence" value="ECO:0007669"/>
    <property type="project" value="UniProtKB-KW"/>
</dbReference>
<name>A0A7K1FH49_9ACTN</name>
<dbReference type="EC" id="6.1.1.2" evidence="2 8"/>
<keyword evidence="5 9" id="KW-0067">ATP-binding</keyword>
<keyword evidence="11" id="KW-1185">Reference proteome</keyword>
<evidence type="ECO:0000256" key="5">
    <source>
        <dbReference type="ARBA" id="ARBA00022840"/>
    </source>
</evidence>
<dbReference type="Pfam" id="PF00579">
    <property type="entry name" value="tRNA-synt_1b"/>
    <property type="match status" value="1"/>
</dbReference>
<dbReference type="PANTHER" id="PTHR43766:SF1">
    <property type="entry name" value="TRYPTOPHAN--TRNA LIGASE, MITOCHONDRIAL"/>
    <property type="match status" value="1"/>
</dbReference>
<dbReference type="PRINTS" id="PR01039">
    <property type="entry name" value="TRNASYNTHTRP"/>
</dbReference>
<dbReference type="PROSITE" id="PS00178">
    <property type="entry name" value="AA_TRNA_LIGASE_I"/>
    <property type="match status" value="1"/>
</dbReference>
<dbReference type="InterPro" id="IPR002306">
    <property type="entry name" value="Trp-tRNA-ligase"/>
</dbReference>
<dbReference type="EMBL" id="WLYK01000001">
    <property type="protein sequence ID" value="MTD13400.1"/>
    <property type="molecule type" value="Genomic_DNA"/>
</dbReference>
<dbReference type="GO" id="GO:0005737">
    <property type="term" value="C:cytoplasm"/>
    <property type="evidence" value="ECO:0007669"/>
    <property type="project" value="UniProtKB-UniRule"/>
</dbReference>
<dbReference type="AlphaFoldDB" id="A0A7K1FH49"/>
<evidence type="ECO:0000313" key="11">
    <source>
        <dbReference type="Proteomes" id="UP000460221"/>
    </source>
</evidence>
<dbReference type="InterPro" id="IPR014729">
    <property type="entry name" value="Rossmann-like_a/b/a_fold"/>
</dbReference>
<keyword evidence="3 9" id="KW-0436">Ligase</keyword>
<evidence type="ECO:0000256" key="2">
    <source>
        <dbReference type="ARBA" id="ARBA00013161"/>
    </source>
</evidence>
<evidence type="ECO:0000256" key="4">
    <source>
        <dbReference type="ARBA" id="ARBA00022741"/>
    </source>
</evidence>
<dbReference type="InterPro" id="IPR050203">
    <property type="entry name" value="Trp-tRNA_synthetase"/>
</dbReference>
<dbReference type="GO" id="GO:0006436">
    <property type="term" value="P:tryptophanyl-tRNA aminoacylation"/>
    <property type="evidence" value="ECO:0007669"/>
    <property type="project" value="UniProtKB-UniRule"/>
</dbReference>
<dbReference type="Gene3D" id="1.10.240.10">
    <property type="entry name" value="Tyrosyl-Transfer RNA Synthetase"/>
    <property type="match status" value="1"/>
</dbReference>
<evidence type="ECO:0000256" key="6">
    <source>
        <dbReference type="ARBA" id="ARBA00022917"/>
    </source>
</evidence>
<accession>A0A7K1FH49</accession>
<gene>
    <name evidence="10" type="primary">trpS</name>
    <name evidence="10" type="ORF">GIS00_05505</name>
</gene>
<evidence type="ECO:0000313" key="10">
    <source>
        <dbReference type="EMBL" id="MTD13400.1"/>
    </source>
</evidence>
<organism evidence="10 11">
    <name type="scientific">Nakamurella alba</name>
    <dbReference type="NCBI Taxonomy" id="2665158"/>
    <lineage>
        <taxon>Bacteria</taxon>
        <taxon>Bacillati</taxon>
        <taxon>Actinomycetota</taxon>
        <taxon>Actinomycetes</taxon>
        <taxon>Nakamurellales</taxon>
        <taxon>Nakamurellaceae</taxon>
        <taxon>Nakamurella</taxon>
    </lineage>
</organism>
<dbReference type="RefSeq" id="WP_154767266.1">
    <property type="nucleotide sequence ID" value="NZ_WLYK01000001.1"/>
</dbReference>
<reference evidence="10 11" key="1">
    <citation type="submission" date="2019-11" db="EMBL/GenBank/DDBJ databases">
        <authorList>
            <person name="Jiang L.-Q."/>
        </authorList>
    </citation>
    <scope>NUCLEOTIDE SEQUENCE [LARGE SCALE GENOMIC DNA]</scope>
    <source>
        <strain evidence="10 11">YIM 132087</strain>
    </source>
</reference>
<evidence type="ECO:0000256" key="8">
    <source>
        <dbReference type="NCBIfam" id="TIGR00233"/>
    </source>
</evidence>
<evidence type="ECO:0000256" key="9">
    <source>
        <dbReference type="RuleBase" id="RU363036"/>
    </source>
</evidence>
<keyword evidence="4 9" id="KW-0547">Nucleotide-binding</keyword>
<dbReference type="Proteomes" id="UP000460221">
    <property type="component" value="Unassembled WGS sequence"/>
</dbReference>
<dbReference type="GO" id="GO:0004830">
    <property type="term" value="F:tryptophan-tRNA ligase activity"/>
    <property type="evidence" value="ECO:0007669"/>
    <property type="project" value="UniProtKB-UniRule"/>
</dbReference>
<keyword evidence="6 9" id="KW-0648">Protein biosynthesis</keyword>
<dbReference type="InterPro" id="IPR002305">
    <property type="entry name" value="aa-tRNA-synth_Ic"/>
</dbReference>
<dbReference type="InterPro" id="IPR001412">
    <property type="entry name" value="aa-tRNA-synth_I_CS"/>
</dbReference>
<dbReference type="NCBIfam" id="TIGR00233">
    <property type="entry name" value="trpS"/>
    <property type="match status" value="1"/>
</dbReference>
<dbReference type="SUPFAM" id="SSF52374">
    <property type="entry name" value="Nucleotidylyl transferase"/>
    <property type="match status" value="1"/>
</dbReference>
<proteinExistence type="inferred from homology"/>
<comment type="caution">
    <text evidence="10">The sequence shown here is derived from an EMBL/GenBank/DDBJ whole genome shotgun (WGS) entry which is preliminary data.</text>
</comment>
<evidence type="ECO:0000256" key="3">
    <source>
        <dbReference type="ARBA" id="ARBA00022598"/>
    </source>
</evidence>